<proteinExistence type="inferred from homology"/>
<dbReference type="Pfam" id="PF01925">
    <property type="entry name" value="TauE"/>
    <property type="match status" value="1"/>
</dbReference>
<dbReference type="PATRIC" id="fig|1398.22.peg.1902"/>
<feature type="transmembrane region" description="Helical" evidence="8">
    <location>
        <begin position="47"/>
        <end position="67"/>
    </location>
</feature>
<evidence type="ECO:0000256" key="5">
    <source>
        <dbReference type="ARBA" id="ARBA00022692"/>
    </source>
</evidence>
<dbReference type="InterPro" id="IPR052017">
    <property type="entry name" value="TSUP"/>
</dbReference>
<evidence type="ECO:0000256" key="4">
    <source>
        <dbReference type="ARBA" id="ARBA00022475"/>
    </source>
</evidence>
<dbReference type="Proteomes" id="UP000070376">
    <property type="component" value="Unassembled WGS sequence"/>
</dbReference>
<feature type="transmembrane region" description="Helical" evidence="8">
    <location>
        <begin position="103"/>
        <end position="120"/>
    </location>
</feature>
<gene>
    <name evidence="9" type="ORF">HMPREF3213_01899</name>
</gene>
<feature type="transmembrane region" description="Helical" evidence="8">
    <location>
        <begin position="191"/>
        <end position="213"/>
    </location>
</feature>
<reference evidence="10" key="1">
    <citation type="submission" date="2016-01" db="EMBL/GenBank/DDBJ databases">
        <authorList>
            <person name="Mitreva M."/>
            <person name="Pepin K.H."/>
            <person name="Mihindukulasuriya K.A."/>
            <person name="Fulton R."/>
            <person name="Fronick C."/>
            <person name="O'Laughlin M."/>
            <person name="Miner T."/>
            <person name="Herter B."/>
            <person name="Rosa B.A."/>
            <person name="Cordes M."/>
            <person name="Tomlinson C."/>
            <person name="Wollam A."/>
            <person name="Palsikar V.B."/>
            <person name="Mardis E.R."/>
            <person name="Wilson R.K."/>
        </authorList>
    </citation>
    <scope>NUCLEOTIDE SEQUENCE [LARGE SCALE GENOMIC DNA]</scope>
    <source>
        <strain evidence="10">GED7749B</strain>
    </source>
</reference>
<organism evidence="9 10">
    <name type="scientific">Heyndrickxia coagulans</name>
    <name type="common">Weizmannia coagulans</name>
    <dbReference type="NCBI Taxonomy" id="1398"/>
    <lineage>
        <taxon>Bacteria</taxon>
        <taxon>Bacillati</taxon>
        <taxon>Bacillota</taxon>
        <taxon>Bacilli</taxon>
        <taxon>Bacillales</taxon>
        <taxon>Bacillaceae</taxon>
        <taxon>Heyndrickxia</taxon>
    </lineage>
</organism>
<feature type="transmembrane region" description="Helical" evidence="8">
    <location>
        <begin position="12"/>
        <end position="35"/>
    </location>
</feature>
<evidence type="ECO:0000256" key="6">
    <source>
        <dbReference type="ARBA" id="ARBA00022989"/>
    </source>
</evidence>
<comment type="similarity">
    <text evidence="2 8">Belongs to the 4-toluene sulfonate uptake permease (TSUP) (TC 2.A.102) family.</text>
</comment>
<name>A0A133KQG1_HEYCO</name>
<feature type="transmembrane region" description="Helical" evidence="8">
    <location>
        <begin position="79"/>
        <end position="97"/>
    </location>
</feature>
<feature type="transmembrane region" description="Helical" evidence="8">
    <location>
        <begin position="140"/>
        <end position="171"/>
    </location>
</feature>
<feature type="transmembrane region" description="Helical" evidence="8">
    <location>
        <begin position="233"/>
        <end position="251"/>
    </location>
</feature>
<keyword evidence="5 8" id="KW-0812">Transmembrane</keyword>
<protein>
    <recommendedName>
        <fullName evidence="8">Probable membrane transporter protein</fullName>
    </recommendedName>
</protein>
<dbReference type="PANTHER" id="PTHR30269:SF0">
    <property type="entry name" value="MEMBRANE TRANSPORTER PROTEIN YFCA-RELATED"/>
    <property type="match status" value="1"/>
</dbReference>
<evidence type="ECO:0000256" key="2">
    <source>
        <dbReference type="ARBA" id="ARBA00009142"/>
    </source>
</evidence>
<keyword evidence="4 8" id="KW-1003">Cell membrane</keyword>
<dbReference type="GO" id="GO:0005886">
    <property type="term" value="C:plasma membrane"/>
    <property type="evidence" value="ECO:0007669"/>
    <property type="project" value="UniProtKB-SubCell"/>
</dbReference>
<evidence type="ECO:0000256" key="3">
    <source>
        <dbReference type="ARBA" id="ARBA00022448"/>
    </source>
</evidence>
<dbReference type="AlphaFoldDB" id="A0A133KQG1"/>
<evidence type="ECO:0000313" key="10">
    <source>
        <dbReference type="Proteomes" id="UP000070376"/>
    </source>
</evidence>
<dbReference type="RefSeq" id="WP_013858187.1">
    <property type="nucleotide sequence ID" value="NZ_CP017888.1"/>
</dbReference>
<comment type="caution">
    <text evidence="9">The sequence shown here is derived from an EMBL/GenBank/DDBJ whole genome shotgun (WGS) entry which is preliminary data.</text>
</comment>
<evidence type="ECO:0000256" key="8">
    <source>
        <dbReference type="RuleBase" id="RU363041"/>
    </source>
</evidence>
<evidence type="ECO:0000256" key="1">
    <source>
        <dbReference type="ARBA" id="ARBA00004651"/>
    </source>
</evidence>
<keyword evidence="3" id="KW-0813">Transport</keyword>
<dbReference type="InterPro" id="IPR002781">
    <property type="entry name" value="TM_pro_TauE-like"/>
</dbReference>
<dbReference type="EMBL" id="LRPN01000068">
    <property type="protein sequence ID" value="KWZ81804.1"/>
    <property type="molecule type" value="Genomic_DNA"/>
</dbReference>
<evidence type="ECO:0000256" key="7">
    <source>
        <dbReference type="ARBA" id="ARBA00023136"/>
    </source>
</evidence>
<keyword evidence="6 8" id="KW-1133">Transmembrane helix</keyword>
<dbReference type="GeneID" id="93261115"/>
<sequence length="260" mass="28025">MIFGLDPSMLALLVGFGFCAAFIDSVVGGGGLIALPALLFTGLSPSAAVATNKLAGTMGSFTSTFVFYRSGKLDLSSIYKMFPLTFFGSMLGAYTVHLMDPDVLKPLMLIMLAAVGIYTVTKKDWGKIMAYKKLSVRRLILFTALIFLIGFYDGFLGPGTGSFLMFAYLMIGFDFLKAAGNAKFLNFGSNISALLMFIFLGQVHYAYGIPMGLGQIAGSIIGSRFAIKKGSGYVRALFIAVTFLLLAKNTYDYVHAFLFG</sequence>
<accession>A0A133KQG1</accession>
<comment type="subcellular location">
    <subcellularLocation>
        <location evidence="1 8">Cell membrane</location>
        <topology evidence="1 8">Multi-pass membrane protein</topology>
    </subcellularLocation>
</comment>
<dbReference type="PANTHER" id="PTHR30269">
    <property type="entry name" value="TRANSMEMBRANE PROTEIN YFCA"/>
    <property type="match status" value="1"/>
</dbReference>
<dbReference type="OMA" id="KELKGHW"/>
<evidence type="ECO:0000313" key="9">
    <source>
        <dbReference type="EMBL" id="KWZ81804.1"/>
    </source>
</evidence>
<keyword evidence="7 8" id="KW-0472">Membrane</keyword>